<sequence length="288" mass="29117">MRARARIVAVADPVRGTRLAALRGEPPLLPRRTSPSDSNGEVQLHLVGGAAGPLGGDDLRIEIEVGPGARLCVRSVAASLALPGPTGGGSRLHITARVAAGGRLRWLPEPLIGAAGCDHRTVTSIALAEGAALLWREELVCGRYAEPVGDVRIETTLRYGGRTLLRNDLSVGPRASGWSGAAVLDGARAVGSVLLVEPAWSGAAWSEFTSSGPAPYDSAARPDGARAGARDVTAARSAAAVLPLAGGPAALVSAVGSDPRSVRAHLDRLSPVGAAPEPVTPGRAGPGG</sequence>
<comment type="function">
    <text evidence="2">Required for maturation of urease via the functional incorporation of the urease nickel metallocenter.</text>
</comment>
<keyword evidence="2" id="KW-0963">Cytoplasm</keyword>
<dbReference type="Proteomes" id="UP000649753">
    <property type="component" value="Unassembled WGS sequence"/>
</dbReference>
<reference evidence="4" key="1">
    <citation type="submission" date="2020-10" db="EMBL/GenBank/DDBJ databases">
        <title>Sequencing the genomes of 1000 actinobacteria strains.</title>
        <authorList>
            <person name="Klenk H.-P."/>
        </authorList>
    </citation>
    <scope>NUCLEOTIDE SEQUENCE</scope>
    <source>
        <strain evidence="4">DSM 46832</strain>
    </source>
</reference>
<gene>
    <name evidence="2" type="primary">ureD</name>
    <name evidence="4" type="ORF">H4W31_004566</name>
</gene>
<evidence type="ECO:0000313" key="4">
    <source>
        <dbReference type="EMBL" id="MBE1488928.1"/>
    </source>
</evidence>
<dbReference type="GO" id="GO:0016151">
    <property type="term" value="F:nickel cation binding"/>
    <property type="evidence" value="ECO:0007669"/>
    <property type="project" value="UniProtKB-UniRule"/>
</dbReference>
<proteinExistence type="inferred from homology"/>
<comment type="caution">
    <text evidence="4">The sequence shown here is derived from an EMBL/GenBank/DDBJ whole genome shotgun (WGS) entry which is preliminary data.</text>
</comment>
<comment type="similarity">
    <text evidence="2">Belongs to the UreD family.</text>
</comment>
<keyword evidence="2" id="KW-0996">Nickel insertion</keyword>
<comment type="subunit">
    <text evidence="2">UreD, UreF and UreG form a complex that acts as a GTP-hydrolysis-dependent molecular chaperone, activating the urease apoprotein by helping to assemble the nickel containing metallocenter of UreC. The UreE protein probably delivers the nickel.</text>
</comment>
<evidence type="ECO:0000256" key="3">
    <source>
        <dbReference type="SAM" id="MobiDB-lite"/>
    </source>
</evidence>
<dbReference type="EMBL" id="JADBEB010000001">
    <property type="protein sequence ID" value="MBE1488928.1"/>
    <property type="molecule type" value="Genomic_DNA"/>
</dbReference>
<accession>A0A927M680</accession>
<dbReference type="RefSeq" id="WP_192768486.1">
    <property type="nucleotide sequence ID" value="NZ_JADBEB010000001.1"/>
</dbReference>
<keyword evidence="5" id="KW-1185">Reference proteome</keyword>
<dbReference type="HAMAP" id="MF_01384">
    <property type="entry name" value="UreD"/>
    <property type="match status" value="1"/>
</dbReference>
<comment type="subcellular location">
    <subcellularLocation>
        <location evidence="2">Cytoplasm</location>
    </subcellularLocation>
</comment>
<evidence type="ECO:0000313" key="5">
    <source>
        <dbReference type="Proteomes" id="UP000649753"/>
    </source>
</evidence>
<keyword evidence="1 2" id="KW-0143">Chaperone</keyword>
<organism evidence="4 5">
    <name type="scientific">Plantactinospora soyae</name>
    <dbReference type="NCBI Taxonomy" id="1544732"/>
    <lineage>
        <taxon>Bacteria</taxon>
        <taxon>Bacillati</taxon>
        <taxon>Actinomycetota</taxon>
        <taxon>Actinomycetes</taxon>
        <taxon>Micromonosporales</taxon>
        <taxon>Micromonosporaceae</taxon>
        <taxon>Plantactinospora</taxon>
    </lineage>
</organism>
<dbReference type="Pfam" id="PF01774">
    <property type="entry name" value="UreD"/>
    <property type="match status" value="1"/>
</dbReference>
<evidence type="ECO:0000256" key="2">
    <source>
        <dbReference type="HAMAP-Rule" id="MF_01384"/>
    </source>
</evidence>
<name>A0A927M680_9ACTN</name>
<dbReference type="AlphaFoldDB" id="A0A927M680"/>
<evidence type="ECO:0000256" key="1">
    <source>
        <dbReference type="ARBA" id="ARBA00023186"/>
    </source>
</evidence>
<feature type="region of interest" description="Disordered" evidence="3">
    <location>
        <begin position="267"/>
        <end position="288"/>
    </location>
</feature>
<dbReference type="InterPro" id="IPR002669">
    <property type="entry name" value="UreD"/>
</dbReference>
<protein>
    <recommendedName>
        <fullName evidence="2">Urease accessory protein UreD</fullName>
    </recommendedName>
</protein>
<dbReference type="GO" id="GO:0005737">
    <property type="term" value="C:cytoplasm"/>
    <property type="evidence" value="ECO:0007669"/>
    <property type="project" value="UniProtKB-SubCell"/>
</dbReference>